<dbReference type="PATRIC" id="fig|889306.3.peg.2776"/>
<dbReference type="PANTHER" id="PTHR34582:SF5">
    <property type="entry name" value="UPF0702 TRANSMEMBRANE PROTEIN YETF"/>
    <property type="match status" value="1"/>
</dbReference>
<proteinExistence type="inferred from homology"/>
<dbReference type="InterPro" id="IPR023090">
    <property type="entry name" value="UPF0702_alpha/beta_dom_sf"/>
</dbReference>
<evidence type="ECO:0000256" key="5">
    <source>
        <dbReference type="ARBA" id="ARBA00022989"/>
    </source>
</evidence>
<comment type="similarity">
    <text evidence="2">Belongs to the UPF0702 family.</text>
</comment>
<evidence type="ECO:0000313" key="9">
    <source>
        <dbReference type="Proteomes" id="UP000031938"/>
    </source>
</evidence>
<dbReference type="InterPro" id="IPR007353">
    <property type="entry name" value="DUF421"/>
</dbReference>
<keyword evidence="6" id="KW-0472">Membrane</keyword>
<evidence type="ECO:0000256" key="3">
    <source>
        <dbReference type="ARBA" id="ARBA00022475"/>
    </source>
</evidence>
<evidence type="ECO:0000313" key="8">
    <source>
        <dbReference type="EMBL" id="KIL45220.1"/>
    </source>
</evidence>
<reference evidence="8 9" key="1">
    <citation type="submission" date="2015-01" db="EMBL/GenBank/DDBJ databases">
        <title>Genome sequencing of Jeotgalibacillus soli.</title>
        <authorList>
            <person name="Goh K.M."/>
            <person name="Chan K.-G."/>
            <person name="Yaakop A.S."/>
            <person name="Ee R."/>
            <person name="Gan H.M."/>
            <person name="Chan C.S."/>
        </authorList>
    </citation>
    <scope>NUCLEOTIDE SEQUENCE [LARGE SCALE GENOMIC DNA]</scope>
    <source>
        <strain evidence="8 9">P9</strain>
    </source>
</reference>
<evidence type="ECO:0000256" key="2">
    <source>
        <dbReference type="ARBA" id="ARBA00006448"/>
    </source>
</evidence>
<evidence type="ECO:0000259" key="7">
    <source>
        <dbReference type="Pfam" id="PF04239"/>
    </source>
</evidence>
<dbReference type="Gene3D" id="3.30.240.20">
    <property type="entry name" value="bsu07140 like domains"/>
    <property type="match status" value="2"/>
</dbReference>
<accession>A0A0C2R4M4</accession>
<comment type="caution">
    <text evidence="8">The sequence shown here is derived from an EMBL/GenBank/DDBJ whole genome shotgun (WGS) entry which is preliminary data.</text>
</comment>
<name>A0A0C2R4M4_9BACL</name>
<keyword evidence="5" id="KW-1133">Transmembrane helix</keyword>
<dbReference type="STRING" id="889306.KP78_27650"/>
<dbReference type="Proteomes" id="UP000031938">
    <property type="component" value="Unassembled WGS sequence"/>
</dbReference>
<feature type="domain" description="YetF C-terminal" evidence="7">
    <location>
        <begin position="1"/>
        <end position="105"/>
    </location>
</feature>
<organism evidence="8 9">
    <name type="scientific">Jeotgalibacillus soli</name>
    <dbReference type="NCBI Taxonomy" id="889306"/>
    <lineage>
        <taxon>Bacteria</taxon>
        <taxon>Bacillati</taxon>
        <taxon>Bacillota</taxon>
        <taxon>Bacilli</taxon>
        <taxon>Bacillales</taxon>
        <taxon>Caryophanaceae</taxon>
        <taxon>Jeotgalibacillus</taxon>
    </lineage>
</organism>
<dbReference type="GO" id="GO:0005886">
    <property type="term" value="C:plasma membrane"/>
    <property type="evidence" value="ECO:0007669"/>
    <property type="project" value="UniProtKB-SubCell"/>
</dbReference>
<dbReference type="PANTHER" id="PTHR34582">
    <property type="entry name" value="UPF0702 TRANSMEMBRANE PROTEIN YCAP"/>
    <property type="match status" value="1"/>
</dbReference>
<gene>
    <name evidence="8" type="ORF">KP78_27650</name>
</gene>
<dbReference type="AlphaFoldDB" id="A0A0C2R4M4"/>
<evidence type="ECO:0000256" key="4">
    <source>
        <dbReference type="ARBA" id="ARBA00022692"/>
    </source>
</evidence>
<evidence type="ECO:0000256" key="6">
    <source>
        <dbReference type="ARBA" id="ARBA00023136"/>
    </source>
</evidence>
<keyword evidence="4" id="KW-0812">Transmembrane</keyword>
<dbReference type="Pfam" id="PF04239">
    <property type="entry name" value="DUF421"/>
    <property type="match status" value="1"/>
</dbReference>
<evidence type="ECO:0000256" key="1">
    <source>
        <dbReference type="ARBA" id="ARBA00004651"/>
    </source>
</evidence>
<keyword evidence="3" id="KW-1003">Cell membrane</keyword>
<comment type="subcellular location">
    <subcellularLocation>
        <location evidence="1">Cell membrane</location>
        <topology evidence="1">Multi-pass membrane protein</topology>
    </subcellularLocation>
</comment>
<dbReference type="EMBL" id="JXRP01000018">
    <property type="protein sequence ID" value="KIL45220.1"/>
    <property type="molecule type" value="Genomic_DNA"/>
</dbReference>
<protein>
    <recommendedName>
        <fullName evidence="7">YetF C-terminal domain-containing protein</fullName>
    </recommendedName>
</protein>
<keyword evidence="9" id="KW-1185">Reference proteome</keyword>
<sequence>MDINTFNSLLRKHDIFSITDVEYAIFEIDGTLSVMKKKFKEAVTKDDLKIKKTAKNIFPIATEIISDGKVNKRNLTALQLDINWLKHQLEQAGVTSISDVFYAEIQQDGSLYVDTWDDQI</sequence>